<accession>A0ACC9CZR2</accession>
<sequence>MLENILFSMNSTMPLFFVMLLGYVLHRTGFLSDEFVAGANKFVFYVSLPVQLFRDLGATDVRTSFDGAYVLFCFAVTLVSILAVWALAKLFLKNKALVGEFVQVCYRSSAAILGTAFLQSIYGTASMSSMMILGSVPLYNIMAVVILMLEGPGSAQASSLPARLKKSVKGILTNPTLLGIAAGFAWSLAGLSMPTMLNKTLSSVAGLTSPLALLAIGAGFKGRKALGYLKPTAVATVVKLMVLPALFLPLAVHFGFTDEKLVALLVMLGSIATPSCYVMAKQMGHEGVLTGSVCVTTTLFSAFSLTFWLFVLRSFGCIV</sequence>
<name>A0ACC9CZR2_9FIRM</name>
<comment type="caution">
    <text evidence="1">The sequence shown here is derived from an EMBL/GenBank/DDBJ whole genome shotgun (WGS) entry which is preliminary data.</text>
</comment>
<dbReference type="EMBL" id="NMTR01000016">
    <property type="protein sequence ID" value="PDX61294.1"/>
    <property type="molecule type" value="Genomic_DNA"/>
</dbReference>
<gene>
    <name evidence="1" type="ORF">CGS49_06595</name>
</gene>
<organism evidence="1 2">
    <name type="scientific">Faecalibacterium langellae</name>
    <dbReference type="NCBI Taxonomy" id="3435293"/>
    <lineage>
        <taxon>Bacteria</taxon>
        <taxon>Bacillati</taxon>
        <taxon>Bacillota</taxon>
        <taxon>Clostridia</taxon>
        <taxon>Eubacteriales</taxon>
        <taxon>Oscillospiraceae</taxon>
        <taxon>Faecalibacterium</taxon>
    </lineage>
</organism>
<keyword evidence="2" id="KW-1185">Reference proteome</keyword>
<evidence type="ECO:0000313" key="2">
    <source>
        <dbReference type="Proteomes" id="UP000220959"/>
    </source>
</evidence>
<evidence type="ECO:0000313" key="1">
    <source>
        <dbReference type="EMBL" id="PDX61294.1"/>
    </source>
</evidence>
<protein>
    <submittedName>
        <fullName evidence="1">Uncharacterized protein</fullName>
    </submittedName>
</protein>
<dbReference type="Proteomes" id="UP000220959">
    <property type="component" value="Unassembled WGS sequence"/>
</dbReference>
<proteinExistence type="predicted"/>
<reference evidence="1 2" key="1">
    <citation type="journal article" date="2017" name="Front. Microbiol.">
        <title>New Insights into the Diversity of the Genus Faecalibacterium.</title>
        <authorList>
            <person name="Benevides L."/>
            <person name="Burman S."/>
            <person name="Martin R."/>
            <person name="Robert V."/>
            <person name="Thomas M."/>
            <person name="Miquel S."/>
            <person name="Chain F."/>
            <person name="Sokol H."/>
            <person name="Bermudez-Humaran L.G."/>
            <person name="Morrison M."/>
            <person name="Langella P."/>
            <person name="Azevedo V.A."/>
            <person name="Chatel J.M."/>
            <person name="Soares S."/>
        </authorList>
    </citation>
    <scope>NUCLEOTIDE SEQUENCE [LARGE SCALE GENOMIC DNA]</scope>
    <source>
        <strain evidence="2">CNCM I-4541</strain>
    </source>
</reference>